<evidence type="ECO:0000256" key="1">
    <source>
        <dbReference type="ARBA" id="ARBA00022729"/>
    </source>
</evidence>
<keyword evidence="2" id="KW-1015">Disulfide bond</keyword>
<dbReference type="PANTHER" id="PTHR44337">
    <property type="entry name" value="CARCINOEMBRYONIC ANTIGEN-RELATED CELL ADHESION MOLECULE 8"/>
    <property type="match status" value="1"/>
</dbReference>
<keyword evidence="7" id="KW-1185">Reference proteome</keyword>
<dbReference type="Gene3D" id="2.60.40.10">
    <property type="entry name" value="Immunoglobulins"/>
    <property type="match status" value="2"/>
</dbReference>
<feature type="domain" description="Ig-like" evidence="5">
    <location>
        <begin position="119"/>
        <end position="201"/>
    </location>
</feature>
<dbReference type="InParanoid" id="A0A672ZSM1"/>
<reference evidence="6" key="3">
    <citation type="submission" date="2025-09" db="UniProtKB">
        <authorList>
            <consortium name="Ensembl"/>
        </authorList>
    </citation>
    <scope>IDENTIFICATION</scope>
</reference>
<dbReference type="PANTHER" id="PTHR44337:SF23">
    <property type="entry name" value="V-SET AND IMMUNOGLOBULIN DOMAIN CONTAINING 10 LIKE 2"/>
    <property type="match status" value="1"/>
</dbReference>
<reference evidence="6" key="2">
    <citation type="submission" date="2025-08" db="UniProtKB">
        <authorList>
            <consortium name="Ensembl"/>
        </authorList>
    </citation>
    <scope>IDENTIFICATION</scope>
</reference>
<evidence type="ECO:0000313" key="7">
    <source>
        <dbReference type="Proteomes" id="UP000472271"/>
    </source>
</evidence>
<dbReference type="InterPro" id="IPR007110">
    <property type="entry name" value="Ig-like_dom"/>
</dbReference>
<dbReference type="SUPFAM" id="SSF48726">
    <property type="entry name" value="Immunoglobulin"/>
    <property type="match status" value="2"/>
</dbReference>
<dbReference type="SMART" id="SM00408">
    <property type="entry name" value="IGc2"/>
    <property type="match status" value="2"/>
</dbReference>
<evidence type="ECO:0000259" key="5">
    <source>
        <dbReference type="PROSITE" id="PS50835"/>
    </source>
</evidence>
<dbReference type="PROSITE" id="PS50835">
    <property type="entry name" value="IG_LIKE"/>
    <property type="match status" value="2"/>
</dbReference>
<evidence type="ECO:0000256" key="3">
    <source>
        <dbReference type="ARBA" id="ARBA00023180"/>
    </source>
</evidence>
<sequence>MILLDCFIQRFIMFCDFIFNSVSVSKPYISVSDVNPLEGSNIWMRCNVENGTRPIQYVWQYETQDGEITVFPQFNISMVNMSNVNRDHTGWYRCVATNAVNRERSDRIWLNVVYGPELPRIVMTPSTMTRSGYSALEEQSVSLLCEAQSNPASQYIWFFNNSQVYAGPELTITSVQRMQTGDYACLAQNTFLNTRSKKTISLIVYCESDL</sequence>
<dbReference type="InterPro" id="IPR013783">
    <property type="entry name" value="Ig-like_fold"/>
</dbReference>
<organism evidence="6 7">
    <name type="scientific">Sphaeramia orbicularis</name>
    <name type="common">orbiculate cardinalfish</name>
    <dbReference type="NCBI Taxonomy" id="375764"/>
    <lineage>
        <taxon>Eukaryota</taxon>
        <taxon>Metazoa</taxon>
        <taxon>Chordata</taxon>
        <taxon>Craniata</taxon>
        <taxon>Vertebrata</taxon>
        <taxon>Euteleostomi</taxon>
        <taxon>Actinopterygii</taxon>
        <taxon>Neopterygii</taxon>
        <taxon>Teleostei</taxon>
        <taxon>Neoteleostei</taxon>
        <taxon>Acanthomorphata</taxon>
        <taxon>Gobiaria</taxon>
        <taxon>Kurtiformes</taxon>
        <taxon>Apogonoidei</taxon>
        <taxon>Apogonidae</taxon>
        <taxon>Apogoninae</taxon>
        <taxon>Sphaeramia</taxon>
    </lineage>
</organism>
<feature type="domain" description="Ig-like" evidence="5">
    <location>
        <begin position="27"/>
        <end position="105"/>
    </location>
</feature>
<evidence type="ECO:0000256" key="2">
    <source>
        <dbReference type="ARBA" id="ARBA00023157"/>
    </source>
</evidence>
<dbReference type="InterPro" id="IPR003599">
    <property type="entry name" value="Ig_sub"/>
</dbReference>
<dbReference type="InterPro" id="IPR052598">
    <property type="entry name" value="IgSF_CEA-related"/>
</dbReference>
<accession>A0A672ZSM1</accession>
<dbReference type="CDD" id="cd00096">
    <property type="entry name" value="Ig"/>
    <property type="match status" value="1"/>
</dbReference>
<dbReference type="Pfam" id="PF13927">
    <property type="entry name" value="Ig_3"/>
    <property type="match status" value="2"/>
</dbReference>
<proteinExistence type="predicted"/>
<dbReference type="SMART" id="SM00409">
    <property type="entry name" value="IG"/>
    <property type="match status" value="2"/>
</dbReference>
<evidence type="ECO:0000256" key="4">
    <source>
        <dbReference type="ARBA" id="ARBA00023319"/>
    </source>
</evidence>
<keyword evidence="4" id="KW-0393">Immunoglobulin domain</keyword>
<name>A0A672ZSM1_9TELE</name>
<protein>
    <recommendedName>
        <fullName evidence="5">Ig-like domain-containing protein</fullName>
    </recommendedName>
</protein>
<dbReference type="Proteomes" id="UP000472271">
    <property type="component" value="Chromosome 14"/>
</dbReference>
<dbReference type="InterPro" id="IPR036179">
    <property type="entry name" value="Ig-like_dom_sf"/>
</dbReference>
<dbReference type="Ensembl" id="ENSSORT00005019866.1">
    <property type="protein sequence ID" value="ENSSORP00005019308.1"/>
    <property type="gene ID" value="ENSSORG00005009495.1"/>
</dbReference>
<reference evidence="6" key="1">
    <citation type="submission" date="2019-06" db="EMBL/GenBank/DDBJ databases">
        <authorList>
            <consortium name="Wellcome Sanger Institute Data Sharing"/>
        </authorList>
    </citation>
    <scope>NUCLEOTIDE SEQUENCE [LARGE SCALE GENOMIC DNA]</scope>
</reference>
<keyword evidence="1" id="KW-0732">Signal</keyword>
<keyword evidence="3" id="KW-0325">Glycoprotein</keyword>
<dbReference type="AlphaFoldDB" id="A0A672ZSM1"/>
<dbReference type="InterPro" id="IPR003598">
    <property type="entry name" value="Ig_sub2"/>
</dbReference>
<evidence type="ECO:0000313" key="6">
    <source>
        <dbReference type="Ensembl" id="ENSSORP00005019308.1"/>
    </source>
</evidence>